<feature type="transmembrane region" description="Helical" evidence="10">
    <location>
        <begin position="242"/>
        <end position="261"/>
    </location>
</feature>
<dbReference type="Pfam" id="PF05978">
    <property type="entry name" value="UNC-93"/>
    <property type="match status" value="1"/>
</dbReference>
<gene>
    <name evidence="11" type="ORF">CTOB1V02_LOCUS12982</name>
</gene>
<feature type="non-terminal residue" evidence="11">
    <location>
        <position position="295"/>
    </location>
</feature>
<dbReference type="GO" id="GO:0016020">
    <property type="term" value="C:membrane"/>
    <property type="evidence" value="ECO:0007669"/>
    <property type="project" value="UniProtKB-SubCell"/>
</dbReference>
<proteinExistence type="inferred from homology"/>
<dbReference type="PANTHER" id="PTHR23294:SF0">
    <property type="entry name" value="UNC93-LIKE PROTEIN MFSD11"/>
    <property type="match status" value="1"/>
</dbReference>
<evidence type="ECO:0000256" key="2">
    <source>
        <dbReference type="ARBA" id="ARBA00009172"/>
    </source>
</evidence>
<dbReference type="SUPFAM" id="SSF103473">
    <property type="entry name" value="MFS general substrate transporter"/>
    <property type="match status" value="1"/>
</dbReference>
<evidence type="ECO:0000256" key="3">
    <source>
        <dbReference type="ARBA" id="ARBA00022692"/>
    </source>
</evidence>
<dbReference type="InterPro" id="IPR051617">
    <property type="entry name" value="UNC-93-like_regulator"/>
</dbReference>
<dbReference type="OrthoDB" id="196103at2759"/>
<dbReference type="PANTHER" id="PTHR23294">
    <property type="entry name" value="ET TRANSLATION PRODUCT-RELATED"/>
    <property type="match status" value="1"/>
</dbReference>
<feature type="compositionally biased region" description="Acidic residues" evidence="9">
    <location>
        <begin position="272"/>
        <end position="295"/>
    </location>
</feature>
<evidence type="ECO:0000256" key="4">
    <source>
        <dbReference type="ARBA" id="ARBA00022989"/>
    </source>
</evidence>
<keyword evidence="3 10" id="KW-0812">Transmembrane</keyword>
<feature type="transmembrane region" description="Helical" evidence="10">
    <location>
        <begin position="215"/>
        <end position="236"/>
    </location>
</feature>
<evidence type="ECO:0000313" key="11">
    <source>
        <dbReference type="EMBL" id="CAD7235166.1"/>
    </source>
</evidence>
<organism evidence="11">
    <name type="scientific">Cyprideis torosa</name>
    <dbReference type="NCBI Taxonomy" id="163714"/>
    <lineage>
        <taxon>Eukaryota</taxon>
        <taxon>Metazoa</taxon>
        <taxon>Ecdysozoa</taxon>
        <taxon>Arthropoda</taxon>
        <taxon>Crustacea</taxon>
        <taxon>Oligostraca</taxon>
        <taxon>Ostracoda</taxon>
        <taxon>Podocopa</taxon>
        <taxon>Podocopida</taxon>
        <taxon>Cytherocopina</taxon>
        <taxon>Cytheroidea</taxon>
        <taxon>Cytherideidae</taxon>
        <taxon>Cyprideis</taxon>
    </lineage>
</organism>
<feature type="region of interest" description="Disordered" evidence="9">
    <location>
        <begin position="269"/>
        <end position="295"/>
    </location>
</feature>
<feature type="transmembrane region" description="Helical" evidence="10">
    <location>
        <begin position="175"/>
        <end position="194"/>
    </location>
</feature>
<evidence type="ECO:0000256" key="9">
    <source>
        <dbReference type="SAM" id="MobiDB-lite"/>
    </source>
</evidence>
<feature type="transmembrane region" description="Helical" evidence="10">
    <location>
        <begin position="113"/>
        <end position="132"/>
    </location>
</feature>
<keyword evidence="4 10" id="KW-1133">Transmembrane helix</keyword>
<dbReference type="AlphaFoldDB" id="A0A7R8WNL9"/>
<accession>A0A7R8WNL9</accession>
<evidence type="ECO:0000256" key="8">
    <source>
        <dbReference type="ARBA" id="ARBA00041910"/>
    </source>
</evidence>
<dbReference type="InterPro" id="IPR036259">
    <property type="entry name" value="MFS_trans_sf"/>
</dbReference>
<feature type="transmembrane region" description="Helical" evidence="10">
    <location>
        <begin position="72"/>
        <end position="93"/>
    </location>
</feature>
<keyword evidence="5 10" id="KW-0472">Membrane</keyword>
<feature type="transmembrane region" description="Helical" evidence="10">
    <location>
        <begin position="144"/>
        <end position="163"/>
    </location>
</feature>
<evidence type="ECO:0000256" key="10">
    <source>
        <dbReference type="SAM" id="Phobius"/>
    </source>
</evidence>
<feature type="transmembrane region" description="Helical" evidence="10">
    <location>
        <begin position="18"/>
        <end position="37"/>
    </location>
</feature>
<reference evidence="11" key="1">
    <citation type="submission" date="2020-11" db="EMBL/GenBank/DDBJ databases">
        <authorList>
            <person name="Tran Van P."/>
        </authorList>
    </citation>
    <scope>NUCLEOTIDE SEQUENCE</scope>
</reference>
<sequence>VFYEFAGDSYISREKRSHLVWVFLALTLIGFGLLCVLRRQVADENVDQEPDVVFEPVTQLYRSYNLLMTKEMVLLTFTFLYTGLELSFFSGVYGSCIGFTEDYGDRRKQLVGLSGIFIGLGEILGGALFGILGMRTAVYGRDPIVLLGMLTHVTTFFIIFLILPFDAPFGETESIAFLQPSATLVIVAAFGLGFGDSCYNTQLYSLVGRYFVTEAPSAFAIFKFMQSIAAATAFAYSNYLDLRVQLGILVVFCIFGSYTFWSVEWSTHSAPEAEEEEAFAEEEEGEQEEEQEPQH</sequence>
<evidence type="ECO:0000256" key="5">
    <source>
        <dbReference type="ARBA" id="ARBA00023136"/>
    </source>
</evidence>
<evidence type="ECO:0000256" key="7">
    <source>
        <dbReference type="ARBA" id="ARBA00040302"/>
    </source>
</evidence>
<comment type="subcellular location">
    <subcellularLocation>
        <location evidence="1">Membrane</location>
        <topology evidence="1">Multi-pass membrane protein</topology>
    </subcellularLocation>
</comment>
<dbReference type="EMBL" id="OB671542">
    <property type="protein sequence ID" value="CAD7235166.1"/>
    <property type="molecule type" value="Genomic_DNA"/>
</dbReference>
<name>A0A7R8WNL9_9CRUS</name>
<evidence type="ECO:0000256" key="6">
    <source>
        <dbReference type="ARBA" id="ARBA00023180"/>
    </source>
</evidence>
<protein>
    <recommendedName>
        <fullName evidence="7">UNC93-like protein MFSD11</fullName>
    </recommendedName>
    <alternativeName>
        <fullName evidence="8">Major facilitator superfamily domain-containing protein 11</fullName>
    </alternativeName>
</protein>
<evidence type="ECO:0000256" key="1">
    <source>
        <dbReference type="ARBA" id="ARBA00004141"/>
    </source>
</evidence>
<keyword evidence="6" id="KW-0325">Glycoprotein</keyword>
<dbReference type="InterPro" id="IPR010291">
    <property type="entry name" value="Ion_channel_UNC-93"/>
</dbReference>
<comment type="similarity">
    <text evidence="2">Belongs to the unc-93 family.</text>
</comment>